<sequence length="77" mass="8784">MICPRCRHPKTGVLFESPVQGIWTVFQCESCLYTWRTTEPPRRSNPEYYPPAFRLNPDSLEHAEAIPPVPDLAAGNQ</sequence>
<protein>
    <recommendedName>
        <fullName evidence="3">Phenolic acid decarboxylase subunit D</fullName>
    </recommendedName>
</protein>
<accession>A0A4V2Q2L2</accession>
<evidence type="ECO:0000313" key="2">
    <source>
        <dbReference type="Proteomes" id="UP000294555"/>
    </source>
</evidence>
<dbReference type="RefSeq" id="WP_132927788.1">
    <property type="nucleotide sequence ID" value="NZ_SJOI01000001.1"/>
</dbReference>
<dbReference type="Pfam" id="PF26358">
    <property type="entry name" value="EcdD_BsdD_detox"/>
    <property type="match status" value="1"/>
</dbReference>
<dbReference type="AlphaFoldDB" id="A0A4V2Q2L2"/>
<dbReference type="Proteomes" id="UP000294555">
    <property type="component" value="Unassembled WGS sequence"/>
</dbReference>
<evidence type="ECO:0008006" key="3">
    <source>
        <dbReference type="Google" id="ProtNLM"/>
    </source>
</evidence>
<dbReference type="InterPro" id="IPR047707">
    <property type="entry name" value="VdcD-like"/>
</dbReference>
<name>A0A4V2Q2L2_9GAMM</name>
<dbReference type="EMBL" id="SJOI01000001">
    <property type="protein sequence ID" value="TCL03278.1"/>
    <property type="molecule type" value="Genomic_DNA"/>
</dbReference>
<evidence type="ECO:0000313" key="1">
    <source>
        <dbReference type="EMBL" id="TCL03278.1"/>
    </source>
</evidence>
<dbReference type="NCBIfam" id="NF041205">
    <property type="entry name" value="VdcD"/>
    <property type="match status" value="1"/>
</dbReference>
<gene>
    <name evidence="1" type="ORF">EZJ58_1339</name>
</gene>
<keyword evidence="2" id="KW-1185">Reference proteome</keyword>
<dbReference type="OrthoDB" id="5877746at2"/>
<organism evidence="1 2">
    <name type="scientific">Sodalis ligni</name>
    <dbReference type="NCBI Taxonomy" id="2697027"/>
    <lineage>
        <taxon>Bacteria</taxon>
        <taxon>Pseudomonadati</taxon>
        <taxon>Pseudomonadota</taxon>
        <taxon>Gammaproteobacteria</taxon>
        <taxon>Enterobacterales</taxon>
        <taxon>Bruguierivoracaceae</taxon>
        <taxon>Sodalis</taxon>
    </lineage>
</organism>
<reference evidence="1 2" key="1">
    <citation type="submission" date="2019-02" db="EMBL/GenBank/DDBJ databases">
        <title>Investigation of anaerobic lignin degradation for improved lignocellulosic biofuels.</title>
        <authorList>
            <person name="Deangelis K."/>
        </authorList>
    </citation>
    <scope>NUCLEOTIDE SEQUENCE [LARGE SCALE GENOMIC DNA]</scope>
    <source>
        <strain evidence="1 2">159R</strain>
    </source>
</reference>
<comment type="caution">
    <text evidence="1">The sequence shown here is derived from an EMBL/GenBank/DDBJ whole genome shotgun (WGS) entry which is preliminary data.</text>
</comment>
<proteinExistence type="predicted"/>